<evidence type="ECO:0000313" key="3">
    <source>
        <dbReference type="Proteomes" id="UP000765509"/>
    </source>
</evidence>
<dbReference type="AlphaFoldDB" id="A0A9Q3JWX5"/>
<dbReference type="PANTHER" id="PTHR30344">
    <property type="entry name" value="6-PHOSPHOGLUCONOLACTONASE-RELATED"/>
    <property type="match status" value="1"/>
</dbReference>
<comment type="similarity">
    <text evidence="1">Belongs to the cycloisomerase 2 family.</text>
</comment>
<dbReference type="Gene3D" id="2.130.10.10">
    <property type="entry name" value="YVTN repeat-like/Quinoprotein amine dehydrogenase"/>
    <property type="match status" value="1"/>
</dbReference>
<protein>
    <recommendedName>
        <fullName evidence="4">6-phosphogluconolactonase</fullName>
    </recommendedName>
</protein>
<dbReference type="SUPFAM" id="SSF51004">
    <property type="entry name" value="C-terminal (heme d1) domain of cytochrome cd1-nitrite reductase"/>
    <property type="match status" value="1"/>
</dbReference>
<accession>A0A9Q3JWX5</accession>
<dbReference type="PANTHER" id="PTHR30344:SF1">
    <property type="entry name" value="6-PHOSPHOGLUCONOLACTONASE"/>
    <property type="match status" value="1"/>
</dbReference>
<evidence type="ECO:0000313" key="2">
    <source>
        <dbReference type="EMBL" id="MBW0570268.1"/>
    </source>
</evidence>
<dbReference type="InterPro" id="IPR019405">
    <property type="entry name" value="Lactonase_7-beta_prop"/>
</dbReference>
<evidence type="ECO:0000256" key="1">
    <source>
        <dbReference type="ARBA" id="ARBA00005564"/>
    </source>
</evidence>
<dbReference type="Proteomes" id="UP000765509">
    <property type="component" value="Unassembled WGS sequence"/>
</dbReference>
<keyword evidence="3" id="KW-1185">Reference proteome</keyword>
<proteinExistence type="inferred from homology"/>
<dbReference type="InterPro" id="IPR015943">
    <property type="entry name" value="WD40/YVTN_repeat-like_dom_sf"/>
</dbReference>
<comment type="caution">
    <text evidence="2">The sequence shown here is derived from an EMBL/GenBank/DDBJ whole genome shotgun (WGS) entry which is preliminary data.</text>
</comment>
<dbReference type="EMBL" id="AVOT02085924">
    <property type="protein sequence ID" value="MBW0570268.1"/>
    <property type="molecule type" value="Genomic_DNA"/>
</dbReference>
<dbReference type="GO" id="GO:0017057">
    <property type="term" value="F:6-phosphogluconolactonase activity"/>
    <property type="evidence" value="ECO:0007669"/>
    <property type="project" value="TreeGrafter"/>
</dbReference>
<sequence>MVLSFYSAPLEFSPLKILVGGGNGQITTLEFHPKTQQIDTLSATAVDGDNANPSFFTLSPHGQFLFAVNEVSNFKGKNNTGSISSYELKNDGTLQLLSTSVTGADPVSSAVSPDGKNVIVADYTAGAWSRHVVSDKGTFLSNQPAETMSYHNAGPIKSRQSHSYIHQATYDPKGRLAFFVDLGGDSVYIHRVDKNSGALGKVAHEIHLEPGTGPRHLSMLETADGAYDLYVICELSNKIITIKLTDHSNNLSSVISQQLTTLPTPSTNATSFGAGEVAITRDGRFVYGSNRQTDFTKPISDNSIVVFARDLKTGLLGTKPTFYPITTGGKTPRHFSFSNDYQQSLLVVGCQQANTLIIYKRKAEDGSIVFHAHKNIQKPAVQLFWPSNIYLH</sequence>
<dbReference type="Pfam" id="PF10282">
    <property type="entry name" value="Lactonase"/>
    <property type="match status" value="1"/>
</dbReference>
<name>A0A9Q3JWX5_9BASI</name>
<reference evidence="2" key="1">
    <citation type="submission" date="2021-03" db="EMBL/GenBank/DDBJ databases">
        <title>Draft genome sequence of rust myrtle Austropuccinia psidii MF-1, a brazilian biotype.</title>
        <authorList>
            <person name="Quecine M.C."/>
            <person name="Pachon D.M.R."/>
            <person name="Bonatelli M.L."/>
            <person name="Correr F.H."/>
            <person name="Franceschini L.M."/>
            <person name="Leite T.F."/>
            <person name="Margarido G.R.A."/>
            <person name="Almeida C.A."/>
            <person name="Ferrarezi J.A."/>
            <person name="Labate C.A."/>
        </authorList>
    </citation>
    <scope>NUCLEOTIDE SEQUENCE</scope>
    <source>
        <strain evidence="2">MF-1</strain>
    </source>
</reference>
<dbReference type="InterPro" id="IPR050282">
    <property type="entry name" value="Cycloisomerase_2"/>
</dbReference>
<dbReference type="InterPro" id="IPR011048">
    <property type="entry name" value="Haem_d1_sf"/>
</dbReference>
<gene>
    <name evidence="2" type="ORF">O181_109983</name>
</gene>
<organism evidence="2 3">
    <name type="scientific">Austropuccinia psidii MF-1</name>
    <dbReference type="NCBI Taxonomy" id="1389203"/>
    <lineage>
        <taxon>Eukaryota</taxon>
        <taxon>Fungi</taxon>
        <taxon>Dikarya</taxon>
        <taxon>Basidiomycota</taxon>
        <taxon>Pucciniomycotina</taxon>
        <taxon>Pucciniomycetes</taxon>
        <taxon>Pucciniales</taxon>
        <taxon>Sphaerophragmiaceae</taxon>
        <taxon>Austropuccinia</taxon>
    </lineage>
</organism>
<evidence type="ECO:0008006" key="4">
    <source>
        <dbReference type="Google" id="ProtNLM"/>
    </source>
</evidence>
<dbReference type="OrthoDB" id="9972196at2759"/>